<evidence type="ECO:0000259" key="1">
    <source>
        <dbReference type="Pfam" id="PF16640"/>
    </source>
</evidence>
<protein>
    <submittedName>
        <fullName evidence="2">Ig-like domain repeat protein</fullName>
    </submittedName>
</protein>
<sequence length="662" mass="63984">MLCAANGGTFMSGLMMRRAVAAVSGAALAVLGLGVGVASAAPGSVTWDDGSERITRTISDVTPAAGDTITSKTVFDRTGGVVEYIQQVKDIHPPCLTYVDGSAKVDGSGQGLDSQGADFAKVSGSWALYPHISPNLRTFEFSYKVGADCARGVPLMTTVHYSGTLGSGTYDGKGPTVSVRKNASTTTLAPVSGAIVGQAVQLTATVAGGAAGNVVEFYDGAAKIGEGPLVGSAVTVGWTPSTAGAHNLSAKFLPTATAEGSQSAPQSVTVSTPDAATTTMLTVPATANVGAAVELKATVAPAAAAGTVQFKDGAANIGGPVAVNAGVATLSHSFDAAGAKSITAVYSGGAGFTGSTSAAATVTVSVPDEATTTTITVPATANVGAAVELKATVAPAAAGGTVQFKDGAANIGGPVTVNAGVATLSHTFDAAGAKSITAVYSGGAGFTGSTSPAATVTVSVAEVATSTQLTVPATAFVGAPAELKATVSPAPAGGTVQFKNGDLALGAPVNVVDGKAVLSHTFAAAGSHAISAVFSGAPGFLGSTSAVQSVSVPVPDVVTSIVLTAPATADRGVVVEFSAVVSPTPTGGTVQFKDGSTPIGGPVNVVDGKAKLSHTFDSPGAHSISATYSGFAGFSGAGSQASTVTVAGAGGDGSFGSSQFGS</sequence>
<dbReference type="EMBL" id="SUMD01000027">
    <property type="protein sequence ID" value="TJZ73125.1"/>
    <property type="molecule type" value="Genomic_DNA"/>
</dbReference>
<dbReference type="InterPro" id="IPR013783">
    <property type="entry name" value="Ig-like_fold"/>
</dbReference>
<gene>
    <name evidence="2" type="ORF">FCG67_24825</name>
</gene>
<dbReference type="Pfam" id="PF16640">
    <property type="entry name" value="Big_3_5"/>
    <property type="match status" value="5"/>
</dbReference>
<accession>A0ABY2RCV6</accession>
<proteinExistence type="predicted"/>
<dbReference type="Proteomes" id="UP000305109">
    <property type="component" value="Unassembled WGS sequence"/>
</dbReference>
<feature type="domain" description="Bacterial Ig-like" evidence="1">
    <location>
        <begin position="376"/>
        <end position="459"/>
    </location>
</feature>
<feature type="domain" description="Bacterial Ig-like" evidence="1">
    <location>
        <begin position="194"/>
        <end position="271"/>
    </location>
</feature>
<dbReference type="Gene3D" id="2.60.40.10">
    <property type="entry name" value="Immunoglobulins"/>
    <property type="match status" value="5"/>
</dbReference>
<evidence type="ECO:0000313" key="3">
    <source>
        <dbReference type="Proteomes" id="UP000305109"/>
    </source>
</evidence>
<feature type="domain" description="Bacterial Ig-like" evidence="1">
    <location>
        <begin position="564"/>
        <end position="647"/>
    </location>
</feature>
<dbReference type="InterPro" id="IPR032109">
    <property type="entry name" value="Big_3_5"/>
</dbReference>
<comment type="caution">
    <text evidence="2">The sequence shown here is derived from an EMBL/GenBank/DDBJ whole genome shotgun (WGS) entry which is preliminary data.</text>
</comment>
<keyword evidence="3" id="KW-1185">Reference proteome</keyword>
<organism evidence="2 3">
    <name type="scientific">Rhodococcus oryzae</name>
    <dbReference type="NCBI Taxonomy" id="2571143"/>
    <lineage>
        <taxon>Bacteria</taxon>
        <taxon>Bacillati</taxon>
        <taxon>Actinomycetota</taxon>
        <taxon>Actinomycetes</taxon>
        <taxon>Mycobacteriales</taxon>
        <taxon>Nocardiaceae</taxon>
        <taxon>Rhodococcus</taxon>
    </lineage>
</organism>
<feature type="domain" description="Bacterial Ig-like" evidence="1">
    <location>
        <begin position="282"/>
        <end position="365"/>
    </location>
</feature>
<evidence type="ECO:0000313" key="2">
    <source>
        <dbReference type="EMBL" id="TJZ73125.1"/>
    </source>
</evidence>
<reference evidence="2 3" key="1">
    <citation type="submission" date="2019-04" db="EMBL/GenBank/DDBJ databases">
        <title>Rhodococcus oryzae sp. nov., a novel actinomycete isolated from rhizosphere soil of rice (Oryza sativa L.).</title>
        <authorList>
            <person name="Li C."/>
        </authorList>
    </citation>
    <scope>NUCLEOTIDE SEQUENCE [LARGE SCALE GENOMIC DNA]</scope>
    <source>
        <strain evidence="2 3">NEAU-CX67</strain>
    </source>
</reference>
<dbReference type="SUPFAM" id="SSF49299">
    <property type="entry name" value="PKD domain"/>
    <property type="match status" value="1"/>
</dbReference>
<feature type="domain" description="Bacterial Ig-like" evidence="1">
    <location>
        <begin position="471"/>
        <end position="552"/>
    </location>
</feature>
<dbReference type="InterPro" id="IPR035986">
    <property type="entry name" value="PKD_dom_sf"/>
</dbReference>
<name>A0ABY2RCV6_9NOCA</name>